<keyword evidence="1" id="KW-0472">Membrane</keyword>
<dbReference type="RefSeq" id="XP_037158626.1">
    <property type="nucleotide sequence ID" value="XM_037314485.1"/>
</dbReference>
<evidence type="ECO:0000256" key="1">
    <source>
        <dbReference type="SAM" id="Phobius"/>
    </source>
</evidence>
<dbReference type="Proteomes" id="UP000578531">
    <property type="component" value="Unassembled WGS sequence"/>
</dbReference>
<reference evidence="2 3" key="1">
    <citation type="journal article" date="2020" name="Genomics">
        <title>Complete, high-quality genomes from long-read metagenomic sequencing of two wolf lichen thalli reveals enigmatic genome architecture.</title>
        <authorList>
            <person name="McKenzie S.K."/>
            <person name="Walston R.F."/>
            <person name="Allen J.L."/>
        </authorList>
    </citation>
    <scope>NUCLEOTIDE SEQUENCE [LARGE SCALE GENOMIC DNA]</scope>
    <source>
        <strain evidence="2">WasteWater2</strain>
    </source>
</reference>
<dbReference type="GeneID" id="59294284"/>
<evidence type="ECO:0000313" key="3">
    <source>
        <dbReference type="Proteomes" id="UP000578531"/>
    </source>
</evidence>
<proteinExistence type="predicted"/>
<evidence type="ECO:0000313" key="2">
    <source>
        <dbReference type="EMBL" id="KAF6225959.1"/>
    </source>
</evidence>
<gene>
    <name evidence="2" type="ORF">HO173_012650</name>
</gene>
<comment type="caution">
    <text evidence="2">The sequence shown here is derived from an EMBL/GenBank/DDBJ whole genome shotgun (WGS) entry which is preliminary data.</text>
</comment>
<keyword evidence="1" id="KW-0812">Transmembrane</keyword>
<organism evidence="2 3">
    <name type="scientific">Letharia columbiana</name>
    <dbReference type="NCBI Taxonomy" id="112416"/>
    <lineage>
        <taxon>Eukaryota</taxon>
        <taxon>Fungi</taxon>
        <taxon>Dikarya</taxon>
        <taxon>Ascomycota</taxon>
        <taxon>Pezizomycotina</taxon>
        <taxon>Lecanoromycetes</taxon>
        <taxon>OSLEUM clade</taxon>
        <taxon>Lecanoromycetidae</taxon>
        <taxon>Lecanorales</taxon>
        <taxon>Lecanorineae</taxon>
        <taxon>Parmeliaceae</taxon>
        <taxon>Letharia</taxon>
    </lineage>
</organism>
<feature type="transmembrane region" description="Helical" evidence="1">
    <location>
        <begin position="138"/>
        <end position="165"/>
    </location>
</feature>
<keyword evidence="3" id="KW-1185">Reference proteome</keyword>
<keyword evidence="1" id="KW-1133">Transmembrane helix</keyword>
<dbReference type="AlphaFoldDB" id="A0A8H6CLY6"/>
<dbReference type="EMBL" id="JACCJC010000098">
    <property type="protein sequence ID" value="KAF6225959.1"/>
    <property type="molecule type" value="Genomic_DNA"/>
</dbReference>
<name>A0A8H6CLY6_9LECA</name>
<protein>
    <submittedName>
        <fullName evidence="2">Uncharacterized protein</fullName>
    </submittedName>
</protein>
<sequence>MKTPSDIKRYCVSGYAFLTDSVKSAMARALGEWNMRMDRSAAANGWADSLPSPYPLTPPPHMPSSVPSSPETGLLSIRQTDLALREEYSLCAHVGRTVQRTTVLASWIVLRDVRKWEGAVKAVGNAVMWDVAQLGRRVWGWLVIVSVVWMAFPSVLVLLGLVWGLKLWFQAAAWLLRRIRG</sequence>
<accession>A0A8H6CLY6</accession>